<reference evidence="9 10" key="1">
    <citation type="submission" date="2018-08" db="EMBL/GenBank/DDBJ databases">
        <title>Genomic Encyclopedia of Type Strains, Phase IV (KMG-IV): sequencing the most valuable type-strain genomes for metagenomic binning, comparative biology and taxonomic classification.</title>
        <authorList>
            <person name="Goeker M."/>
        </authorList>
    </citation>
    <scope>NUCLEOTIDE SEQUENCE [LARGE SCALE GENOMIC DNA]</scope>
    <source>
        <strain evidence="9 10">BW863</strain>
    </source>
</reference>
<dbReference type="CDD" id="cd06261">
    <property type="entry name" value="TM_PBP2"/>
    <property type="match status" value="1"/>
</dbReference>
<accession>A0A3D9Z556</accession>
<comment type="caution">
    <text evidence="9">The sequence shown here is derived from an EMBL/GenBank/DDBJ whole genome shotgun (WGS) entry which is preliminary data.</text>
</comment>
<keyword evidence="4 7" id="KW-0812">Transmembrane</keyword>
<evidence type="ECO:0000256" key="7">
    <source>
        <dbReference type="RuleBase" id="RU363032"/>
    </source>
</evidence>
<evidence type="ECO:0000256" key="5">
    <source>
        <dbReference type="ARBA" id="ARBA00022989"/>
    </source>
</evidence>
<dbReference type="Proteomes" id="UP000256900">
    <property type="component" value="Unassembled WGS sequence"/>
</dbReference>
<comment type="subcellular location">
    <subcellularLocation>
        <location evidence="1 7">Cell membrane</location>
        <topology evidence="1 7">Multi-pass membrane protein</topology>
    </subcellularLocation>
</comment>
<organism evidence="9 10">
    <name type="scientific">Methylovirgula ligni</name>
    <dbReference type="NCBI Taxonomy" id="569860"/>
    <lineage>
        <taxon>Bacteria</taxon>
        <taxon>Pseudomonadati</taxon>
        <taxon>Pseudomonadota</taxon>
        <taxon>Alphaproteobacteria</taxon>
        <taxon>Hyphomicrobiales</taxon>
        <taxon>Beijerinckiaceae</taxon>
        <taxon>Methylovirgula</taxon>
    </lineage>
</organism>
<proteinExistence type="inferred from homology"/>
<dbReference type="SUPFAM" id="SSF161098">
    <property type="entry name" value="MetI-like"/>
    <property type="match status" value="1"/>
</dbReference>
<evidence type="ECO:0000256" key="6">
    <source>
        <dbReference type="ARBA" id="ARBA00023136"/>
    </source>
</evidence>
<dbReference type="Gene3D" id="1.10.3720.10">
    <property type="entry name" value="MetI-like"/>
    <property type="match status" value="1"/>
</dbReference>
<feature type="transmembrane region" description="Helical" evidence="7">
    <location>
        <begin position="147"/>
        <end position="166"/>
    </location>
</feature>
<dbReference type="RefSeq" id="WP_115836842.1">
    <property type="nucleotide sequence ID" value="NZ_CP025086.1"/>
</dbReference>
<keyword evidence="5 7" id="KW-1133">Transmembrane helix</keyword>
<dbReference type="GO" id="GO:0005886">
    <property type="term" value="C:plasma membrane"/>
    <property type="evidence" value="ECO:0007669"/>
    <property type="project" value="UniProtKB-SubCell"/>
</dbReference>
<evidence type="ECO:0000256" key="1">
    <source>
        <dbReference type="ARBA" id="ARBA00004651"/>
    </source>
</evidence>
<evidence type="ECO:0000256" key="2">
    <source>
        <dbReference type="ARBA" id="ARBA00022448"/>
    </source>
</evidence>
<sequence length="284" mass="30771">MEAAEGMVLRDPSKTEDRSHPKIWGRGYISKILYPLVTFAALLIAWQAFVSISGIASYVFPGPIDVIKAAIEIGPMMIVQTVPTLFEIICGFVLAVLVGVPLGILVAAFRPFERSMYPFIVGFQGIPKVALAPIFIVWFGFGYTPKILLALLLAFFPVMIDTLAGIRSINPSYENLGRSMQGSRRSIYLKIFLPLALPQIFAGCKVAMSLAIIGAIVGELMGANNGLGGILLSATGQLQMDRAFVVIIWLGILSVPLVGLVSLIERLVIPWAPHNRTPHATRPA</sequence>
<comment type="similarity">
    <text evidence="7">Belongs to the binding-protein-dependent transport system permease family.</text>
</comment>
<evidence type="ECO:0000313" key="9">
    <source>
        <dbReference type="EMBL" id="REF86289.1"/>
    </source>
</evidence>
<dbReference type="GO" id="GO:0055085">
    <property type="term" value="P:transmembrane transport"/>
    <property type="evidence" value="ECO:0007669"/>
    <property type="project" value="InterPro"/>
</dbReference>
<dbReference type="PROSITE" id="PS50928">
    <property type="entry name" value="ABC_TM1"/>
    <property type="match status" value="1"/>
</dbReference>
<feature type="transmembrane region" description="Helical" evidence="7">
    <location>
        <begin position="85"/>
        <end position="109"/>
    </location>
</feature>
<evidence type="ECO:0000256" key="3">
    <source>
        <dbReference type="ARBA" id="ARBA00022475"/>
    </source>
</evidence>
<dbReference type="EMBL" id="QUMO01000003">
    <property type="protein sequence ID" value="REF86289.1"/>
    <property type="molecule type" value="Genomic_DNA"/>
</dbReference>
<evidence type="ECO:0000256" key="4">
    <source>
        <dbReference type="ARBA" id="ARBA00022692"/>
    </source>
</evidence>
<dbReference type="InterPro" id="IPR035906">
    <property type="entry name" value="MetI-like_sf"/>
</dbReference>
<protein>
    <submittedName>
        <fullName evidence="9">NitT/TauT family transport system permease protein</fullName>
    </submittedName>
</protein>
<feature type="transmembrane region" description="Helical" evidence="7">
    <location>
        <begin position="116"/>
        <end position="141"/>
    </location>
</feature>
<dbReference type="AlphaFoldDB" id="A0A3D9Z556"/>
<feature type="transmembrane region" description="Helical" evidence="7">
    <location>
        <begin position="32"/>
        <end position="60"/>
    </location>
</feature>
<keyword evidence="3" id="KW-1003">Cell membrane</keyword>
<feature type="domain" description="ABC transmembrane type-1" evidence="8">
    <location>
        <begin position="81"/>
        <end position="265"/>
    </location>
</feature>
<evidence type="ECO:0000313" key="10">
    <source>
        <dbReference type="Proteomes" id="UP000256900"/>
    </source>
</evidence>
<feature type="transmembrane region" description="Helical" evidence="7">
    <location>
        <begin position="243"/>
        <end position="264"/>
    </location>
</feature>
<dbReference type="PANTHER" id="PTHR30151">
    <property type="entry name" value="ALKANE SULFONATE ABC TRANSPORTER-RELATED, MEMBRANE SUBUNIT"/>
    <property type="match status" value="1"/>
</dbReference>
<gene>
    <name evidence="9" type="ORF">DES32_2339</name>
</gene>
<dbReference type="InterPro" id="IPR000515">
    <property type="entry name" value="MetI-like"/>
</dbReference>
<dbReference type="Pfam" id="PF00528">
    <property type="entry name" value="BPD_transp_1"/>
    <property type="match status" value="1"/>
</dbReference>
<keyword evidence="6 7" id="KW-0472">Membrane</keyword>
<keyword evidence="2 7" id="KW-0813">Transport</keyword>
<name>A0A3D9Z556_9HYPH</name>
<dbReference type="OrthoDB" id="9786495at2"/>
<evidence type="ECO:0000259" key="8">
    <source>
        <dbReference type="PROSITE" id="PS50928"/>
    </source>
</evidence>
<dbReference type="PANTHER" id="PTHR30151:SF20">
    <property type="entry name" value="ABC TRANSPORTER PERMEASE PROTEIN HI_0355-RELATED"/>
    <property type="match status" value="1"/>
</dbReference>
<keyword evidence="10" id="KW-1185">Reference proteome</keyword>